<protein>
    <submittedName>
        <fullName evidence="2">Uncharacterized protein</fullName>
    </submittedName>
</protein>
<evidence type="ECO:0000256" key="1">
    <source>
        <dbReference type="SAM" id="MobiDB-lite"/>
    </source>
</evidence>
<name>A0ABR9VWR3_9SYNC</name>
<feature type="region of interest" description="Disordered" evidence="1">
    <location>
        <begin position="1"/>
        <end position="26"/>
    </location>
</feature>
<reference evidence="2 3" key="1">
    <citation type="submission" date="2020-10" db="EMBL/GenBank/DDBJ databases">
        <authorList>
            <person name="Castelo-Branco R."/>
            <person name="Eusebio N."/>
            <person name="Adriana R."/>
            <person name="Vieira A."/>
            <person name="Brugerolle De Fraissinette N."/>
            <person name="Rezende De Castro R."/>
            <person name="Schneider M.P."/>
            <person name="Vasconcelos V."/>
            <person name="Leao P.N."/>
        </authorList>
    </citation>
    <scope>NUCLEOTIDE SEQUENCE [LARGE SCALE GENOMIC DNA]</scope>
    <source>
        <strain evidence="2 3">LEGE 00031</strain>
    </source>
</reference>
<dbReference type="RefSeq" id="WP_194021408.1">
    <property type="nucleotide sequence ID" value="NZ_JADEVV010000103.1"/>
</dbReference>
<sequence length="71" mass="8245">MSTQDKARELLARDRQNENQLQENMAARAAETELTVAEDLDEKARELLAEERQQEKHVEETMLSRSTEELS</sequence>
<dbReference type="Proteomes" id="UP000658720">
    <property type="component" value="Unassembled WGS sequence"/>
</dbReference>
<accession>A0ABR9VWR3</accession>
<proteinExistence type="predicted"/>
<comment type="caution">
    <text evidence="2">The sequence shown here is derived from an EMBL/GenBank/DDBJ whole genome shotgun (WGS) entry which is preliminary data.</text>
</comment>
<dbReference type="EMBL" id="JADEVV010000103">
    <property type="protein sequence ID" value="MBE9255805.1"/>
    <property type="molecule type" value="Genomic_DNA"/>
</dbReference>
<organism evidence="2 3">
    <name type="scientific">Synechocystis salina LEGE 00031</name>
    <dbReference type="NCBI Taxonomy" id="1828736"/>
    <lineage>
        <taxon>Bacteria</taxon>
        <taxon>Bacillati</taxon>
        <taxon>Cyanobacteriota</taxon>
        <taxon>Cyanophyceae</taxon>
        <taxon>Synechococcales</taxon>
        <taxon>Merismopediaceae</taxon>
        <taxon>Synechocystis</taxon>
    </lineage>
</organism>
<feature type="compositionally biased region" description="Basic and acidic residues" evidence="1">
    <location>
        <begin position="1"/>
        <end position="17"/>
    </location>
</feature>
<evidence type="ECO:0000313" key="2">
    <source>
        <dbReference type="EMBL" id="MBE9255805.1"/>
    </source>
</evidence>
<evidence type="ECO:0000313" key="3">
    <source>
        <dbReference type="Proteomes" id="UP000658720"/>
    </source>
</evidence>
<feature type="region of interest" description="Disordered" evidence="1">
    <location>
        <begin position="52"/>
        <end position="71"/>
    </location>
</feature>
<gene>
    <name evidence="2" type="ORF">IQ217_18640</name>
</gene>
<keyword evidence="3" id="KW-1185">Reference proteome</keyword>